<dbReference type="Pfam" id="PF08698">
    <property type="entry name" value="Fcf2"/>
    <property type="match status" value="1"/>
</dbReference>
<protein>
    <recommendedName>
        <fullName evidence="4">Fcf2 pre-rRNA processing C-terminal domain-containing protein</fullName>
    </recommendedName>
</protein>
<dbReference type="RefSeq" id="XP_030978697.1">
    <property type="nucleotide sequence ID" value="XM_031128868.1"/>
</dbReference>
<feature type="region of interest" description="Disordered" evidence="3">
    <location>
        <begin position="180"/>
        <end position="199"/>
    </location>
</feature>
<dbReference type="AlphaFoldDB" id="A0A6P8AUW2"/>
<evidence type="ECO:0000256" key="3">
    <source>
        <dbReference type="SAM" id="MobiDB-lite"/>
    </source>
</evidence>
<organism evidence="5 6">
    <name type="scientific">Pyricularia grisea</name>
    <name type="common">Crabgrass-specific blast fungus</name>
    <name type="synonym">Magnaporthe grisea</name>
    <dbReference type="NCBI Taxonomy" id="148305"/>
    <lineage>
        <taxon>Eukaryota</taxon>
        <taxon>Fungi</taxon>
        <taxon>Dikarya</taxon>
        <taxon>Ascomycota</taxon>
        <taxon>Pezizomycotina</taxon>
        <taxon>Sordariomycetes</taxon>
        <taxon>Sordariomycetidae</taxon>
        <taxon>Magnaporthales</taxon>
        <taxon>Pyriculariaceae</taxon>
        <taxon>Pyricularia</taxon>
    </lineage>
</organism>
<keyword evidence="5" id="KW-1185">Reference proteome</keyword>
<reference evidence="6" key="3">
    <citation type="submission" date="2025-08" db="UniProtKB">
        <authorList>
            <consortium name="RefSeq"/>
        </authorList>
    </citation>
    <scope>IDENTIFICATION</scope>
    <source>
        <strain evidence="6">NI907</strain>
    </source>
</reference>
<evidence type="ECO:0000313" key="5">
    <source>
        <dbReference type="Proteomes" id="UP000515153"/>
    </source>
</evidence>
<dbReference type="GeneID" id="41963776"/>
<evidence type="ECO:0000256" key="2">
    <source>
        <dbReference type="ARBA" id="ARBA00023242"/>
    </source>
</evidence>
<gene>
    <name evidence="6" type="ORF">PgNI_08878</name>
</gene>
<dbReference type="Proteomes" id="UP000515153">
    <property type="component" value="Chromosome V"/>
</dbReference>
<dbReference type="InterPro" id="IPR014810">
    <property type="entry name" value="Fcf2_C"/>
</dbReference>
<keyword evidence="2" id="KW-0539">Nucleus</keyword>
<dbReference type="OrthoDB" id="427886at2759"/>
<feature type="region of interest" description="Disordered" evidence="3">
    <location>
        <begin position="47"/>
        <end position="88"/>
    </location>
</feature>
<sequence>MAAGDVALSENQLIESLLADAEKRLSAQASTQDVAVVSSKPASVVKIPKALPTTKSSSKKEEELSVRSVAPKQPKNKSEDAGSDWFNMPKTNATPELVRDLKLLRMRNVLNPKQFFKKDTRTQLVPTYCQSGTIIEGPTEFYNARLNRKERKKTLAEEVLASSDAMAKFKTKYSDIQTRKMSGRKGSYKKMMAQRYKKR</sequence>
<evidence type="ECO:0000313" key="6">
    <source>
        <dbReference type="RefSeq" id="XP_030978697.1"/>
    </source>
</evidence>
<accession>A0A6P8AUW2</accession>
<reference evidence="6" key="2">
    <citation type="submission" date="2019-10" db="EMBL/GenBank/DDBJ databases">
        <authorList>
            <consortium name="NCBI Genome Project"/>
        </authorList>
    </citation>
    <scope>NUCLEOTIDE SEQUENCE</scope>
    <source>
        <strain evidence="6">NI907</strain>
    </source>
</reference>
<dbReference type="InterPro" id="IPR039883">
    <property type="entry name" value="Fcf2/DNTTIP2"/>
</dbReference>
<evidence type="ECO:0000259" key="4">
    <source>
        <dbReference type="Pfam" id="PF08698"/>
    </source>
</evidence>
<evidence type="ECO:0000256" key="1">
    <source>
        <dbReference type="ARBA" id="ARBA00004604"/>
    </source>
</evidence>
<dbReference type="KEGG" id="pgri:PgNI_08878"/>
<dbReference type="GO" id="GO:0006396">
    <property type="term" value="P:RNA processing"/>
    <property type="evidence" value="ECO:0007669"/>
    <property type="project" value="TreeGrafter"/>
</dbReference>
<name>A0A6P8AUW2_PYRGI</name>
<dbReference type="PANTHER" id="PTHR21686:SF12">
    <property type="entry name" value="DEOXYNUCLEOTIDYLTRANSFERASE TERMINAL-INTERACTING PROTEIN 2"/>
    <property type="match status" value="1"/>
</dbReference>
<reference evidence="5 6" key="1">
    <citation type="journal article" date="2019" name="Mol. Biol. Evol.">
        <title>Blast fungal genomes show frequent chromosomal changes, gene gains and losses, and effector gene turnover.</title>
        <authorList>
            <person name="Gomez Luciano L.B."/>
            <person name="Jason Tsai I."/>
            <person name="Chuma I."/>
            <person name="Tosa Y."/>
            <person name="Chen Y.H."/>
            <person name="Li J.Y."/>
            <person name="Li M.Y."/>
            <person name="Jade Lu M.Y."/>
            <person name="Nakayashiki H."/>
            <person name="Li W.H."/>
        </authorList>
    </citation>
    <scope>NUCLEOTIDE SEQUENCE [LARGE SCALE GENOMIC DNA]</scope>
    <source>
        <strain evidence="5 6">NI907</strain>
    </source>
</reference>
<feature type="domain" description="Fcf2 pre-rRNA processing C-terminal" evidence="4">
    <location>
        <begin position="78"/>
        <end position="172"/>
    </location>
</feature>
<dbReference type="GO" id="GO:0005730">
    <property type="term" value="C:nucleolus"/>
    <property type="evidence" value="ECO:0007669"/>
    <property type="project" value="UniProtKB-SubCell"/>
</dbReference>
<proteinExistence type="predicted"/>
<dbReference type="PANTHER" id="PTHR21686">
    <property type="entry name" value="DEOXYNUCLEOTIDYLTRANSFERASE TERMINAL-INTERACTING PROTEIN 2"/>
    <property type="match status" value="1"/>
</dbReference>
<comment type="subcellular location">
    <subcellularLocation>
        <location evidence="1">Nucleus</location>
        <location evidence="1">Nucleolus</location>
    </subcellularLocation>
</comment>
<dbReference type="GO" id="GO:0003723">
    <property type="term" value="F:RNA binding"/>
    <property type="evidence" value="ECO:0007669"/>
    <property type="project" value="TreeGrafter"/>
</dbReference>